<sequence length="201" mass="22004">MSVLVGRQAPDFTAAAVLGSGEIVDSFTLSEAIKGKKAVVFFYPLDFTFVCPSELLAFDHRMEEFKSRGVEVIGVSIDSQFSHNAWRNTPVNDGGIGPVQYTLVADTKHEICQAYDVEHPEAGVAFRGSFLIDEEGNVRHQVINDLPLGRDVDEMLRMVDALQFHQDHGEVCPAGWNKGDKGMTASPEGVASYLTDNADKL</sequence>
<accession>A0A099KSS5</accession>
<dbReference type="EMBL" id="JQED01000015">
    <property type="protein sequence ID" value="KGJ92922.1"/>
    <property type="molecule type" value="Genomic_DNA"/>
</dbReference>
<evidence type="ECO:0000256" key="1">
    <source>
        <dbReference type="ARBA" id="ARBA00004496"/>
    </source>
</evidence>
<dbReference type="PANTHER" id="PTHR10681:SF128">
    <property type="entry name" value="THIOREDOXIN-DEPENDENT PEROXIDE REDUCTASE, MITOCHONDRIAL"/>
    <property type="match status" value="1"/>
</dbReference>
<protein>
    <recommendedName>
        <fullName evidence="8">Thioredoxin peroxidase</fullName>
    </recommendedName>
</protein>
<dbReference type="Pfam" id="PF00578">
    <property type="entry name" value="AhpC-TSA"/>
    <property type="match status" value="1"/>
</dbReference>
<comment type="subcellular location">
    <subcellularLocation>
        <location evidence="1">Cytoplasm</location>
    </subcellularLocation>
</comment>
<dbReference type="Gene3D" id="3.40.30.10">
    <property type="entry name" value="Glutaredoxin"/>
    <property type="match status" value="1"/>
</dbReference>
<dbReference type="GO" id="GO:0006979">
    <property type="term" value="P:response to oxidative stress"/>
    <property type="evidence" value="ECO:0007669"/>
    <property type="project" value="TreeGrafter"/>
</dbReference>
<dbReference type="InterPro" id="IPR050217">
    <property type="entry name" value="Peroxiredoxin"/>
</dbReference>
<evidence type="ECO:0000256" key="8">
    <source>
        <dbReference type="ARBA" id="ARBA00032824"/>
    </source>
</evidence>
<dbReference type="FunFam" id="3.40.30.10:FF:000002">
    <property type="entry name" value="Alkyl hydroperoxide reductase C"/>
    <property type="match status" value="1"/>
</dbReference>
<dbReference type="SUPFAM" id="SSF52833">
    <property type="entry name" value="Thioredoxin-like"/>
    <property type="match status" value="1"/>
</dbReference>
<keyword evidence="7" id="KW-0676">Redox-active center</keyword>
<dbReference type="GO" id="GO:0045454">
    <property type="term" value="P:cell redox homeostasis"/>
    <property type="evidence" value="ECO:0007669"/>
    <property type="project" value="TreeGrafter"/>
</dbReference>
<dbReference type="InterPro" id="IPR000866">
    <property type="entry name" value="AhpC/TSA"/>
</dbReference>
<evidence type="ECO:0000313" key="13">
    <source>
        <dbReference type="Proteomes" id="UP000029843"/>
    </source>
</evidence>
<evidence type="ECO:0000256" key="10">
    <source>
        <dbReference type="PIRSR" id="PIRSR000239-1"/>
    </source>
</evidence>
<dbReference type="InterPro" id="IPR024706">
    <property type="entry name" value="Peroxiredoxin_AhpC-typ"/>
</dbReference>
<dbReference type="InterPro" id="IPR013766">
    <property type="entry name" value="Thioredoxin_domain"/>
</dbReference>
<dbReference type="CDD" id="cd03015">
    <property type="entry name" value="PRX_Typ2cys"/>
    <property type="match status" value="1"/>
</dbReference>
<keyword evidence="5 12" id="KW-0560">Oxidoreductase</keyword>
<dbReference type="AlphaFoldDB" id="A0A099KSS5"/>
<keyword evidence="6" id="KW-1015">Disulfide bond</keyword>
<reference evidence="12 13" key="1">
    <citation type="submission" date="2014-08" db="EMBL/GenBank/DDBJ databases">
        <title>Genomic and Phenotypic Diversity of Colwellia psychrerythraea strains from Disparate Marine Basins.</title>
        <authorList>
            <person name="Techtmann S.M."/>
            <person name="Stelling S.C."/>
            <person name="Utturkar S.M."/>
            <person name="Alshibli N."/>
            <person name="Harris A."/>
            <person name="Brown S.D."/>
            <person name="Hazen T.C."/>
        </authorList>
    </citation>
    <scope>NUCLEOTIDE SEQUENCE [LARGE SCALE GENOMIC DNA]</scope>
    <source>
        <strain evidence="12 13">ND2E</strain>
    </source>
</reference>
<evidence type="ECO:0000259" key="11">
    <source>
        <dbReference type="PROSITE" id="PS51352"/>
    </source>
</evidence>
<evidence type="ECO:0000256" key="2">
    <source>
        <dbReference type="ARBA" id="ARBA00009796"/>
    </source>
</evidence>
<proteinExistence type="inferred from homology"/>
<keyword evidence="3" id="KW-0963">Cytoplasm</keyword>
<dbReference type="Pfam" id="PF10417">
    <property type="entry name" value="1-cysPrx_C"/>
    <property type="match status" value="1"/>
</dbReference>
<comment type="function">
    <text evidence="9">Thiol-specific peroxidase that catalyzes the reduction of hydrogen peroxide and organic hydroperoxides to water and alcohols, respectively. Plays a role in cell protection against oxidative stress by detoxifying peroxides.</text>
</comment>
<dbReference type="InterPro" id="IPR019479">
    <property type="entry name" value="Peroxiredoxin_C"/>
</dbReference>
<evidence type="ECO:0000256" key="7">
    <source>
        <dbReference type="ARBA" id="ARBA00023284"/>
    </source>
</evidence>
<comment type="caution">
    <text evidence="12">The sequence shown here is derived from an EMBL/GenBank/DDBJ whole genome shotgun (WGS) entry which is preliminary data.</text>
</comment>
<dbReference type="PROSITE" id="PS51352">
    <property type="entry name" value="THIOREDOXIN_2"/>
    <property type="match status" value="1"/>
</dbReference>
<gene>
    <name evidence="12" type="ORF">ND2E_2388</name>
</gene>
<dbReference type="RefSeq" id="WP_033093175.1">
    <property type="nucleotide sequence ID" value="NZ_JQED01000015.1"/>
</dbReference>
<evidence type="ECO:0000256" key="9">
    <source>
        <dbReference type="ARBA" id="ARBA00037420"/>
    </source>
</evidence>
<evidence type="ECO:0000256" key="5">
    <source>
        <dbReference type="ARBA" id="ARBA00023002"/>
    </source>
</evidence>
<dbReference type="GO" id="GO:0008379">
    <property type="term" value="F:thioredoxin peroxidase activity"/>
    <property type="evidence" value="ECO:0007669"/>
    <property type="project" value="TreeGrafter"/>
</dbReference>
<feature type="domain" description="Thioredoxin" evidence="11">
    <location>
        <begin position="3"/>
        <end position="164"/>
    </location>
</feature>
<dbReference type="GO" id="GO:0033554">
    <property type="term" value="P:cellular response to stress"/>
    <property type="evidence" value="ECO:0007669"/>
    <property type="project" value="TreeGrafter"/>
</dbReference>
<dbReference type="PATRIC" id="fig|28229.4.peg.1418"/>
<dbReference type="GO" id="GO:0042744">
    <property type="term" value="P:hydrogen peroxide catabolic process"/>
    <property type="evidence" value="ECO:0007669"/>
    <property type="project" value="TreeGrafter"/>
</dbReference>
<dbReference type="GO" id="GO:0005829">
    <property type="term" value="C:cytosol"/>
    <property type="evidence" value="ECO:0007669"/>
    <property type="project" value="TreeGrafter"/>
</dbReference>
<dbReference type="PIRSF" id="PIRSF000239">
    <property type="entry name" value="AHPC"/>
    <property type="match status" value="1"/>
</dbReference>
<dbReference type="OrthoDB" id="9812811at2"/>
<feature type="active site" description="Cysteine sulfenic acid (-SOH) intermediate; for peroxidase activity" evidence="10">
    <location>
        <position position="51"/>
    </location>
</feature>
<comment type="similarity">
    <text evidence="2">Belongs to the peroxiredoxin family. AhpC/Prx1 subfamily.</text>
</comment>
<dbReference type="NCBIfam" id="NF011576">
    <property type="entry name" value="PRK15000.1"/>
    <property type="match status" value="1"/>
</dbReference>
<name>A0A099KSS5_COLPS</name>
<evidence type="ECO:0000256" key="6">
    <source>
        <dbReference type="ARBA" id="ARBA00023157"/>
    </source>
</evidence>
<evidence type="ECO:0000256" key="4">
    <source>
        <dbReference type="ARBA" id="ARBA00022559"/>
    </source>
</evidence>
<dbReference type="InterPro" id="IPR036249">
    <property type="entry name" value="Thioredoxin-like_sf"/>
</dbReference>
<organism evidence="12 13">
    <name type="scientific">Colwellia psychrerythraea</name>
    <name type="common">Vibrio psychroerythus</name>
    <dbReference type="NCBI Taxonomy" id="28229"/>
    <lineage>
        <taxon>Bacteria</taxon>
        <taxon>Pseudomonadati</taxon>
        <taxon>Pseudomonadota</taxon>
        <taxon>Gammaproteobacteria</taxon>
        <taxon>Alteromonadales</taxon>
        <taxon>Colwelliaceae</taxon>
        <taxon>Colwellia</taxon>
    </lineage>
</organism>
<evidence type="ECO:0000313" key="12">
    <source>
        <dbReference type="EMBL" id="KGJ92922.1"/>
    </source>
</evidence>
<evidence type="ECO:0000256" key="3">
    <source>
        <dbReference type="ARBA" id="ARBA00022490"/>
    </source>
</evidence>
<keyword evidence="4 12" id="KW-0575">Peroxidase</keyword>
<dbReference type="PANTHER" id="PTHR10681">
    <property type="entry name" value="THIOREDOXIN PEROXIDASE"/>
    <property type="match status" value="1"/>
</dbReference>
<dbReference type="Proteomes" id="UP000029843">
    <property type="component" value="Unassembled WGS sequence"/>
</dbReference>